<dbReference type="EMBL" id="BTGU01000076">
    <property type="protein sequence ID" value="GMN58240.1"/>
    <property type="molecule type" value="Genomic_DNA"/>
</dbReference>
<gene>
    <name evidence="3" type="ORF">TIFTF001_027340</name>
</gene>
<dbReference type="Proteomes" id="UP001187192">
    <property type="component" value="Unassembled WGS sequence"/>
</dbReference>
<dbReference type="AlphaFoldDB" id="A0AA88DN72"/>
<reference evidence="3" key="1">
    <citation type="submission" date="2023-07" db="EMBL/GenBank/DDBJ databases">
        <title>draft genome sequence of fig (Ficus carica).</title>
        <authorList>
            <person name="Takahashi T."/>
            <person name="Nishimura K."/>
        </authorList>
    </citation>
    <scope>NUCLEOTIDE SEQUENCE</scope>
</reference>
<evidence type="ECO:0000313" key="3">
    <source>
        <dbReference type="EMBL" id="GMN58240.1"/>
    </source>
</evidence>
<proteinExistence type="predicted"/>
<evidence type="ECO:0000259" key="2">
    <source>
        <dbReference type="Pfam" id="PF09331"/>
    </source>
</evidence>
<dbReference type="Pfam" id="PF09331">
    <property type="entry name" value="DUF1985"/>
    <property type="match status" value="1"/>
</dbReference>
<feature type="region of interest" description="Disordered" evidence="1">
    <location>
        <begin position="1"/>
        <end position="69"/>
    </location>
</feature>
<protein>
    <recommendedName>
        <fullName evidence="2">DUF1985 domain-containing protein</fullName>
    </recommendedName>
</protein>
<organism evidence="3 4">
    <name type="scientific">Ficus carica</name>
    <name type="common">Common fig</name>
    <dbReference type="NCBI Taxonomy" id="3494"/>
    <lineage>
        <taxon>Eukaryota</taxon>
        <taxon>Viridiplantae</taxon>
        <taxon>Streptophyta</taxon>
        <taxon>Embryophyta</taxon>
        <taxon>Tracheophyta</taxon>
        <taxon>Spermatophyta</taxon>
        <taxon>Magnoliopsida</taxon>
        <taxon>eudicotyledons</taxon>
        <taxon>Gunneridae</taxon>
        <taxon>Pentapetalae</taxon>
        <taxon>rosids</taxon>
        <taxon>fabids</taxon>
        <taxon>Rosales</taxon>
        <taxon>Moraceae</taxon>
        <taxon>Ficeae</taxon>
        <taxon>Ficus</taxon>
    </lineage>
</organism>
<evidence type="ECO:0000313" key="4">
    <source>
        <dbReference type="Proteomes" id="UP001187192"/>
    </source>
</evidence>
<feature type="compositionally biased region" description="Basic and acidic residues" evidence="1">
    <location>
        <begin position="18"/>
        <end position="34"/>
    </location>
</feature>
<comment type="caution">
    <text evidence="3">The sequence shown here is derived from an EMBL/GenBank/DDBJ whole genome shotgun (WGS) entry which is preliminary data.</text>
</comment>
<dbReference type="PANTHER" id="PTHR48449:SF1">
    <property type="entry name" value="DUF1985 DOMAIN-CONTAINING PROTEIN"/>
    <property type="match status" value="1"/>
</dbReference>
<dbReference type="PANTHER" id="PTHR48449">
    <property type="entry name" value="DUF1985 DOMAIN-CONTAINING PROTEIN"/>
    <property type="match status" value="1"/>
</dbReference>
<keyword evidence="4" id="KW-1185">Reference proteome</keyword>
<name>A0AA88DN72_FICCA</name>
<accession>A0AA88DN72</accession>
<sequence>MSQTGKRKSDSSAGKSESTSERYRRPENRKKVSVVEDGDSNFEMPVEGGVQKCSDSLGSPQPPNLAHPAPTRLPLKHYELDLNHIFDAKLNFHRPYRVIAELNAKFIESQKQLFGNTVFGHFLDNKPFVNQNQMLRVIMCHEVYQPRLVEKWFKFGKNIVKFSIEQFCLITDLKCVGDDDIGHFVDDEAEPCLRNLYFSGYPNTLKRLDLQNTFNNQIFQTDEDTVKVGLIFLLSCFVFGKFGIKCIDENILKGETGAWKRKLHIVGMSYAFLVWVYECVPLIGQACAKRLEGDNVSPRFLKWTSTESQTFKTVKSLLLKNPQKLPFVSELLLPSSGDSVVTGAESSKREDIPRTDLLVPPFPVDNYNHVGDDGPSLSSVIGFNACLIRLEDKADAIVKGLDLLRKDVKDGFSSVFEAINSLSPSPNVNEHDNVSDNHIEGVINSVIQDNLVDDSAKDNLVDDNKVDPIVEEVVCEDVVGSSDDEVEEGKRVVPDKEYVESTPVQQVIVLFDVGSTSASFFRSQFSEDSIKICAFAELVDSMPPEVNKRNFNQLYHTGFNARNKKKKWTTGAEVISPHFDFKVDYVDSKYWFHDIRTPAQYLSGSFREKMTVELYIHAIQRSALAYKSDDERGCRVPCVRFKPLFQSQD</sequence>
<feature type="domain" description="DUF1985" evidence="2">
    <location>
        <begin position="140"/>
        <end position="245"/>
    </location>
</feature>
<dbReference type="InterPro" id="IPR015410">
    <property type="entry name" value="DUF1985"/>
</dbReference>
<evidence type="ECO:0000256" key="1">
    <source>
        <dbReference type="SAM" id="MobiDB-lite"/>
    </source>
</evidence>